<feature type="region of interest" description="Disordered" evidence="1">
    <location>
        <begin position="225"/>
        <end position="264"/>
    </location>
</feature>
<protein>
    <submittedName>
        <fullName evidence="2">Uncharacterized protein</fullName>
    </submittedName>
</protein>
<proteinExistence type="predicted"/>
<feature type="compositionally biased region" description="Polar residues" evidence="1">
    <location>
        <begin position="34"/>
        <end position="59"/>
    </location>
</feature>
<accession>A0A3M7R453</accession>
<feature type="compositionally biased region" description="Low complexity" evidence="1">
    <location>
        <begin position="225"/>
        <end position="248"/>
    </location>
</feature>
<gene>
    <name evidence="2" type="ORF">BpHYR1_040706</name>
</gene>
<organism evidence="2 3">
    <name type="scientific">Brachionus plicatilis</name>
    <name type="common">Marine rotifer</name>
    <name type="synonym">Brachionus muelleri</name>
    <dbReference type="NCBI Taxonomy" id="10195"/>
    <lineage>
        <taxon>Eukaryota</taxon>
        <taxon>Metazoa</taxon>
        <taxon>Spiralia</taxon>
        <taxon>Gnathifera</taxon>
        <taxon>Rotifera</taxon>
        <taxon>Eurotatoria</taxon>
        <taxon>Monogononta</taxon>
        <taxon>Pseudotrocha</taxon>
        <taxon>Ploima</taxon>
        <taxon>Brachionidae</taxon>
        <taxon>Brachionus</taxon>
    </lineage>
</organism>
<feature type="non-terminal residue" evidence="2">
    <location>
        <position position="264"/>
    </location>
</feature>
<feature type="compositionally biased region" description="Polar residues" evidence="1">
    <location>
        <begin position="1"/>
        <end position="26"/>
    </location>
</feature>
<sequence length="264" mass="29133">MMHSASNTGARNSRNSSPTARESNGLSGLKSKFESQTLKSHTSKMSFGKRNSSNQTAPSSAFHRSRQVFELDARRTRNSASSPISSFDRQTVKNRFNSGPKIEAKIGPNATTDSGASLTSLNCPTNQMNMSWINYKAHSSKCNIIVKKLRRGNKRSNIDSLLDYLNTSMALNKYELKKLSQQRNLMLFMNNQQSNNLCTSSSGQLSSNPAHNIYLSHLNRINTSRLSHSHHTSSSSGYNSGDNHSNSSATLPASNPPNHNTNFF</sequence>
<feature type="region of interest" description="Disordered" evidence="1">
    <location>
        <begin position="1"/>
        <end position="65"/>
    </location>
</feature>
<keyword evidence="3" id="KW-1185">Reference proteome</keyword>
<dbReference type="Proteomes" id="UP000276133">
    <property type="component" value="Unassembled WGS sequence"/>
</dbReference>
<evidence type="ECO:0000256" key="1">
    <source>
        <dbReference type="SAM" id="MobiDB-lite"/>
    </source>
</evidence>
<dbReference type="EMBL" id="REGN01004320">
    <property type="protein sequence ID" value="RNA18015.1"/>
    <property type="molecule type" value="Genomic_DNA"/>
</dbReference>
<evidence type="ECO:0000313" key="2">
    <source>
        <dbReference type="EMBL" id="RNA18015.1"/>
    </source>
</evidence>
<reference evidence="2 3" key="1">
    <citation type="journal article" date="2018" name="Sci. Rep.">
        <title>Genomic signatures of local adaptation to the degree of environmental predictability in rotifers.</title>
        <authorList>
            <person name="Franch-Gras L."/>
            <person name="Hahn C."/>
            <person name="Garcia-Roger E.M."/>
            <person name="Carmona M.J."/>
            <person name="Serra M."/>
            <person name="Gomez A."/>
        </authorList>
    </citation>
    <scope>NUCLEOTIDE SEQUENCE [LARGE SCALE GENOMIC DNA]</scope>
    <source>
        <strain evidence="2">HYR1</strain>
    </source>
</reference>
<feature type="compositionally biased region" description="Polar residues" evidence="1">
    <location>
        <begin position="249"/>
        <end position="264"/>
    </location>
</feature>
<dbReference type="AlphaFoldDB" id="A0A3M7R453"/>
<name>A0A3M7R453_BRAPC</name>
<evidence type="ECO:0000313" key="3">
    <source>
        <dbReference type="Proteomes" id="UP000276133"/>
    </source>
</evidence>
<comment type="caution">
    <text evidence="2">The sequence shown here is derived from an EMBL/GenBank/DDBJ whole genome shotgun (WGS) entry which is preliminary data.</text>
</comment>